<evidence type="ECO:0000313" key="3">
    <source>
        <dbReference type="Proteomes" id="UP000245698"/>
    </source>
</evidence>
<keyword evidence="1" id="KW-0812">Transmembrane</keyword>
<keyword evidence="1" id="KW-1133">Transmembrane helix</keyword>
<feature type="transmembrane region" description="Helical" evidence="1">
    <location>
        <begin position="39"/>
        <end position="61"/>
    </location>
</feature>
<gene>
    <name evidence="2" type="ORF">BQ8482_360137</name>
</gene>
<dbReference type="AlphaFoldDB" id="A0A2P9ARF9"/>
<dbReference type="EMBL" id="FUIG01000044">
    <property type="protein sequence ID" value="SJM33736.1"/>
    <property type="molecule type" value="Genomic_DNA"/>
</dbReference>
<evidence type="ECO:0000313" key="2">
    <source>
        <dbReference type="EMBL" id="SJM33736.1"/>
    </source>
</evidence>
<keyword evidence="3" id="KW-1185">Reference proteome</keyword>
<dbReference type="Proteomes" id="UP000245698">
    <property type="component" value="Unassembled WGS sequence"/>
</dbReference>
<keyword evidence="1" id="KW-0472">Membrane</keyword>
<evidence type="ECO:0000256" key="1">
    <source>
        <dbReference type="SAM" id="Phobius"/>
    </source>
</evidence>
<organism evidence="2 3">
    <name type="scientific">Mesorhizobium delmotii</name>
    <dbReference type="NCBI Taxonomy" id="1631247"/>
    <lineage>
        <taxon>Bacteria</taxon>
        <taxon>Pseudomonadati</taxon>
        <taxon>Pseudomonadota</taxon>
        <taxon>Alphaproteobacteria</taxon>
        <taxon>Hyphomicrobiales</taxon>
        <taxon>Phyllobacteriaceae</taxon>
        <taxon>Mesorhizobium</taxon>
    </lineage>
</organism>
<sequence length="69" mass="7187">MPVLNRLGIFAAVGATAYIGLAFVFWLNCVIGGHNLIEMFYGGTATVLLALAAGVTFAWLAPDRSSAGK</sequence>
<proteinExistence type="predicted"/>
<name>A0A2P9ARF9_9HYPH</name>
<reference evidence="3" key="1">
    <citation type="submission" date="2016-12" db="EMBL/GenBank/DDBJ databases">
        <authorList>
            <person name="Brunel B."/>
        </authorList>
    </citation>
    <scope>NUCLEOTIDE SEQUENCE [LARGE SCALE GENOMIC DNA]</scope>
</reference>
<accession>A0A2P9ARF9</accession>
<feature type="transmembrane region" description="Helical" evidence="1">
    <location>
        <begin position="7"/>
        <end position="27"/>
    </location>
</feature>
<protein>
    <submittedName>
        <fullName evidence="2">Uncharacterized protein</fullName>
    </submittedName>
</protein>